<dbReference type="InterPro" id="IPR008030">
    <property type="entry name" value="NmrA-like"/>
</dbReference>
<dbReference type="OrthoDB" id="419598at2759"/>
<keyword evidence="5" id="KW-1185">Reference proteome</keyword>
<evidence type="ECO:0000256" key="1">
    <source>
        <dbReference type="ARBA" id="ARBA00022857"/>
    </source>
</evidence>
<dbReference type="InParanoid" id="A0A0C3H9R7"/>
<name>A0A0C3H9R7_OIDMZ</name>
<keyword evidence="2" id="KW-0560">Oxidoreductase</keyword>
<dbReference type="Proteomes" id="UP000054321">
    <property type="component" value="Unassembled WGS sequence"/>
</dbReference>
<dbReference type="PANTHER" id="PTHR47706:SF11">
    <property type="entry name" value="ISOFLAVONE REDUCTASE FAMILY PROTEIN (AFU_ORTHOLOGUE AFUA_1G12510)"/>
    <property type="match status" value="1"/>
</dbReference>
<evidence type="ECO:0000256" key="2">
    <source>
        <dbReference type="ARBA" id="ARBA00023002"/>
    </source>
</evidence>
<reference evidence="5" key="2">
    <citation type="submission" date="2015-01" db="EMBL/GenBank/DDBJ databases">
        <title>Evolutionary Origins and Diversification of the Mycorrhizal Mutualists.</title>
        <authorList>
            <consortium name="DOE Joint Genome Institute"/>
            <consortium name="Mycorrhizal Genomics Consortium"/>
            <person name="Kohler A."/>
            <person name="Kuo A."/>
            <person name="Nagy L.G."/>
            <person name="Floudas D."/>
            <person name="Copeland A."/>
            <person name="Barry K.W."/>
            <person name="Cichocki N."/>
            <person name="Veneault-Fourrey C."/>
            <person name="LaButti K."/>
            <person name="Lindquist E.A."/>
            <person name="Lipzen A."/>
            <person name="Lundell T."/>
            <person name="Morin E."/>
            <person name="Murat C."/>
            <person name="Riley R."/>
            <person name="Ohm R."/>
            <person name="Sun H."/>
            <person name="Tunlid A."/>
            <person name="Henrissat B."/>
            <person name="Grigoriev I.V."/>
            <person name="Hibbett D.S."/>
            <person name="Martin F."/>
        </authorList>
    </citation>
    <scope>NUCLEOTIDE SEQUENCE [LARGE SCALE GENOMIC DNA]</scope>
    <source>
        <strain evidence="5">Zn</strain>
    </source>
</reference>
<evidence type="ECO:0000313" key="5">
    <source>
        <dbReference type="Proteomes" id="UP000054321"/>
    </source>
</evidence>
<dbReference type="Gene3D" id="3.90.25.10">
    <property type="entry name" value="UDP-galactose 4-epimerase, domain 1"/>
    <property type="match status" value="1"/>
</dbReference>
<evidence type="ECO:0000259" key="3">
    <source>
        <dbReference type="Pfam" id="PF05368"/>
    </source>
</evidence>
<accession>A0A0C3H9R7</accession>
<protein>
    <recommendedName>
        <fullName evidence="3">NmrA-like domain-containing protein</fullName>
    </recommendedName>
</protein>
<dbReference type="InterPro" id="IPR051609">
    <property type="entry name" value="NmrA/Isoflavone_reductase-like"/>
</dbReference>
<dbReference type="Pfam" id="PF05368">
    <property type="entry name" value="NmrA"/>
    <property type="match status" value="1"/>
</dbReference>
<dbReference type="EMBL" id="KN832878">
    <property type="protein sequence ID" value="KIN00005.1"/>
    <property type="molecule type" value="Genomic_DNA"/>
</dbReference>
<gene>
    <name evidence="4" type="ORF">OIDMADRAFT_181258</name>
</gene>
<feature type="domain" description="NmrA-like" evidence="3">
    <location>
        <begin position="8"/>
        <end position="262"/>
    </location>
</feature>
<sequence length="319" mass="35003">MSFKPRNLLLFGATGQIGAFILDALLSARDEFERIAIFTSQNTVETKADSLVRLKKNGVEIIVGEISDEEAVGKAYEGIDTVISAVGRGAILAQIPLIRLASAAPSVKWFLPSEYGTDIAYSPASAYEKPHQGKLKIRAYLENKIEVPHLAYTYVVTGPYADMYVYLLGEGPRAVGGWDAKEKKSTLVGEKGEGRVSLTTMKDVGTLVLATLRHPAESWNRALKVNSFTTTPAAIQAEFERQTGGERWTDVTYTSLPELRTLENQAWESGAPTAPLITLRRIWAEGGTLYEKRDNAMIGEPPVQTLEEVVAQELQRVNS</sequence>
<dbReference type="SUPFAM" id="SSF51735">
    <property type="entry name" value="NAD(P)-binding Rossmann-fold domains"/>
    <property type="match status" value="1"/>
</dbReference>
<evidence type="ECO:0000313" key="4">
    <source>
        <dbReference type="EMBL" id="KIN00005.1"/>
    </source>
</evidence>
<dbReference type="PANTHER" id="PTHR47706">
    <property type="entry name" value="NMRA-LIKE FAMILY PROTEIN"/>
    <property type="match status" value="1"/>
</dbReference>
<dbReference type="Gene3D" id="3.40.50.720">
    <property type="entry name" value="NAD(P)-binding Rossmann-like Domain"/>
    <property type="match status" value="1"/>
</dbReference>
<dbReference type="AlphaFoldDB" id="A0A0C3H9R7"/>
<dbReference type="InterPro" id="IPR036291">
    <property type="entry name" value="NAD(P)-bd_dom_sf"/>
</dbReference>
<dbReference type="STRING" id="913774.A0A0C3H9R7"/>
<dbReference type="HOGENOM" id="CLU_044876_2_0_1"/>
<proteinExistence type="predicted"/>
<reference evidence="4 5" key="1">
    <citation type="submission" date="2014-04" db="EMBL/GenBank/DDBJ databases">
        <authorList>
            <consortium name="DOE Joint Genome Institute"/>
            <person name="Kuo A."/>
            <person name="Martino E."/>
            <person name="Perotto S."/>
            <person name="Kohler A."/>
            <person name="Nagy L.G."/>
            <person name="Floudas D."/>
            <person name="Copeland A."/>
            <person name="Barry K.W."/>
            <person name="Cichocki N."/>
            <person name="Veneault-Fourrey C."/>
            <person name="LaButti K."/>
            <person name="Lindquist E.A."/>
            <person name="Lipzen A."/>
            <person name="Lundell T."/>
            <person name="Morin E."/>
            <person name="Murat C."/>
            <person name="Sun H."/>
            <person name="Tunlid A."/>
            <person name="Henrissat B."/>
            <person name="Grigoriev I.V."/>
            <person name="Hibbett D.S."/>
            <person name="Martin F."/>
            <person name="Nordberg H.P."/>
            <person name="Cantor M.N."/>
            <person name="Hua S.X."/>
        </authorList>
    </citation>
    <scope>NUCLEOTIDE SEQUENCE [LARGE SCALE GENOMIC DNA]</scope>
    <source>
        <strain evidence="4 5">Zn</strain>
    </source>
</reference>
<keyword evidence="1" id="KW-0521">NADP</keyword>
<organism evidence="4 5">
    <name type="scientific">Oidiodendron maius (strain Zn)</name>
    <dbReference type="NCBI Taxonomy" id="913774"/>
    <lineage>
        <taxon>Eukaryota</taxon>
        <taxon>Fungi</taxon>
        <taxon>Dikarya</taxon>
        <taxon>Ascomycota</taxon>
        <taxon>Pezizomycotina</taxon>
        <taxon>Leotiomycetes</taxon>
        <taxon>Leotiomycetes incertae sedis</taxon>
        <taxon>Myxotrichaceae</taxon>
        <taxon>Oidiodendron</taxon>
    </lineage>
</organism>
<dbReference type="GO" id="GO:0016491">
    <property type="term" value="F:oxidoreductase activity"/>
    <property type="evidence" value="ECO:0007669"/>
    <property type="project" value="UniProtKB-KW"/>
</dbReference>